<dbReference type="PANTHER" id="PTHR30413">
    <property type="entry name" value="INNER MEMBRANE TRANSPORT PERMEASE"/>
    <property type="match status" value="1"/>
</dbReference>
<comment type="subcellular location">
    <subcellularLocation>
        <location evidence="1">Cell membrane</location>
        <topology evidence="1">Multi-pass membrane protein</topology>
    </subcellularLocation>
</comment>
<proteinExistence type="inferred from homology"/>
<evidence type="ECO:0000256" key="1">
    <source>
        <dbReference type="ARBA" id="ARBA00004651"/>
    </source>
</evidence>
<dbReference type="GO" id="GO:0140359">
    <property type="term" value="F:ABC-type transporter activity"/>
    <property type="evidence" value="ECO:0007669"/>
    <property type="project" value="InterPro"/>
</dbReference>
<dbReference type="EMBL" id="JABBKX010000003">
    <property type="protein sequence ID" value="NMJ42145.1"/>
    <property type="molecule type" value="Genomic_DNA"/>
</dbReference>
<protein>
    <submittedName>
        <fullName evidence="12">ABC transporter permease</fullName>
    </submittedName>
</protein>
<dbReference type="RefSeq" id="WP_170054359.1">
    <property type="nucleotide sequence ID" value="NZ_JABBKX010000003.1"/>
</dbReference>
<reference evidence="12 13" key="1">
    <citation type="submission" date="2020-03" db="EMBL/GenBank/DDBJ databases">
        <authorList>
            <person name="Sun Q."/>
        </authorList>
    </citation>
    <scope>NUCLEOTIDE SEQUENCE [LARGE SCALE GENOMIC DNA]</scope>
    <source>
        <strain evidence="12 13">JC162</strain>
    </source>
</reference>
<keyword evidence="3" id="KW-0813">Transport</keyword>
<evidence type="ECO:0000256" key="9">
    <source>
        <dbReference type="ARBA" id="ARBA00023136"/>
    </source>
</evidence>
<dbReference type="GO" id="GO:0015774">
    <property type="term" value="P:polysaccharide transport"/>
    <property type="evidence" value="ECO:0007669"/>
    <property type="project" value="UniProtKB-KW"/>
</dbReference>
<feature type="transmembrane region" description="Helical" evidence="10">
    <location>
        <begin position="150"/>
        <end position="171"/>
    </location>
</feature>
<keyword evidence="9 10" id="KW-0472">Membrane</keyword>
<evidence type="ECO:0000256" key="10">
    <source>
        <dbReference type="SAM" id="Phobius"/>
    </source>
</evidence>
<dbReference type="PANTHER" id="PTHR30413:SF10">
    <property type="entry name" value="CAPSULE POLYSACCHARIDE EXPORT INNER-MEMBRANE PROTEIN CTRC"/>
    <property type="match status" value="1"/>
</dbReference>
<evidence type="ECO:0000313" key="12">
    <source>
        <dbReference type="EMBL" id="NMJ42145.1"/>
    </source>
</evidence>
<feature type="domain" description="ABC-2 type transporter transmembrane" evidence="11">
    <location>
        <begin position="21"/>
        <end position="226"/>
    </location>
</feature>
<keyword evidence="6 10" id="KW-0812">Transmembrane</keyword>
<dbReference type="Pfam" id="PF01061">
    <property type="entry name" value="ABC2_membrane"/>
    <property type="match status" value="1"/>
</dbReference>
<dbReference type="InterPro" id="IPR000412">
    <property type="entry name" value="ABC_2_transport"/>
</dbReference>
<accession>A0A848EFI6</accession>
<keyword evidence="4" id="KW-1003">Cell membrane</keyword>
<dbReference type="Proteomes" id="UP000548582">
    <property type="component" value="Unassembled WGS sequence"/>
</dbReference>
<keyword evidence="7 10" id="KW-1133">Transmembrane helix</keyword>
<dbReference type="GO" id="GO:0015920">
    <property type="term" value="P:lipopolysaccharide transport"/>
    <property type="evidence" value="ECO:0007669"/>
    <property type="project" value="TreeGrafter"/>
</dbReference>
<evidence type="ECO:0000256" key="7">
    <source>
        <dbReference type="ARBA" id="ARBA00022989"/>
    </source>
</evidence>
<evidence type="ECO:0000313" key="13">
    <source>
        <dbReference type="Proteomes" id="UP000548582"/>
    </source>
</evidence>
<evidence type="ECO:0000256" key="6">
    <source>
        <dbReference type="ARBA" id="ARBA00022692"/>
    </source>
</evidence>
<evidence type="ECO:0000256" key="3">
    <source>
        <dbReference type="ARBA" id="ARBA00022448"/>
    </source>
</evidence>
<feature type="transmembrane region" description="Helical" evidence="10">
    <location>
        <begin position="66"/>
        <end position="84"/>
    </location>
</feature>
<comment type="caution">
    <text evidence="12">The sequence shown here is derived from an EMBL/GenBank/DDBJ whole genome shotgun (WGS) entry which is preliminary data.</text>
</comment>
<keyword evidence="13" id="KW-1185">Reference proteome</keyword>
<evidence type="ECO:0000256" key="5">
    <source>
        <dbReference type="ARBA" id="ARBA00022597"/>
    </source>
</evidence>
<feature type="transmembrane region" description="Helical" evidence="10">
    <location>
        <begin position="118"/>
        <end position="138"/>
    </location>
</feature>
<keyword evidence="5" id="KW-0762">Sugar transport</keyword>
<feature type="transmembrane region" description="Helical" evidence="10">
    <location>
        <begin position="38"/>
        <end position="60"/>
    </location>
</feature>
<feature type="transmembrane region" description="Helical" evidence="10">
    <location>
        <begin position="183"/>
        <end position="201"/>
    </location>
</feature>
<name>A0A848EFI6_9PROT</name>
<evidence type="ECO:0000256" key="8">
    <source>
        <dbReference type="ARBA" id="ARBA00023047"/>
    </source>
</evidence>
<keyword evidence="8" id="KW-0625">Polysaccharide transport</keyword>
<evidence type="ECO:0000256" key="4">
    <source>
        <dbReference type="ARBA" id="ARBA00022475"/>
    </source>
</evidence>
<evidence type="ECO:0000259" key="11">
    <source>
        <dbReference type="Pfam" id="PF01061"/>
    </source>
</evidence>
<dbReference type="AlphaFoldDB" id="A0A848EFI6"/>
<dbReference type="InterPro" id="IPR013525">
    <property type="entry name" value="ABC2_TM"/>
</dbReference>
<sequence>MSDTAARPSLADCARTQLRVIGALVIREMHTRFGRHRFGYLTLFLEPMILAIGVGIIHQLHKGERGVRGSFEMYAIGYVLFMKFRQMIMRASGAIPSNVALLHHRQIALPDLFFARHLIETAACTGVLFLMTFVGIAMGGEYPDSPMKMLAAAALMFLLAQGMALMVGAATTEWHGIERFIHLMTYLFLPISGLFFMLYWLPPWLQEYAVWVPTVHIFELLRDGQFGEKYWTQYDLLYVAKWILVTHLIGLAGLRVVRGRIGLE</sequence>
<feature type="transmembrane region" description="Helical" evidence="10">
    <location>
        <begin position="236"/>
        <end position="257"/>
    </location>
</feature>
<evidence type="ECO:0000256" key="2">
    <source>
        <dbReference type="ARBA" id="ARBA00007783"/>
    </source>
</evidence>
<dbReference type="PRINTS" id="PR00164">
    <property type="entry name" value="ABC2TRNSPORT"/>
</dbReference>
<gene>
    <name evidence="12" type="ORF">GWK16_12895</name>
</gene>
<organism evidence="12 13">
    <name type="scientific">Neoroseomonas marina</name>
    <dbReference type="NCBI Taxonomy" id="1232220"/>
    <lineage>
        <taxon>Bacteria</taxon>
        <taxon>Pseudomonadati</taxon>
        <taxon>Pseudomonadota</taxon>
        <taxon>Alphaproteobacteria</taxon>
        <taxon>Acetobacterales</taxon>
        <taxon>Acetobacteraceae</taxon>
        <taxon>Neoroseomonas</taxon>
    </lineage>
</organism>
<dbReference type="GO" id="GO:0043190">
    <property type="term" value="C:ATP-binding cassette (ABC) transporter complex"/>
    <property type="evidence" value="ECO:0007669"/>
    <property type="project" value="InterPro"/>
</dbReference>
<comment type="similarity">
    <text evidence="2">Belongs to the ABC-2 integral membrane protein family.</text>
</comment>